<name>A0A9N9BUQ0_FUNMO</name>
<sequence length="195" mass="22545">MRSFYNLPYGKNKNQSDEDTYTHRTCHVILEEIFRIRTMQLVWANGESSSSKNQCLGNSDINRLKPDFRLICKDENESEILFREIKPPKVENHKSIANHALAKLATLMKSALNMGIHDEMYGVLINVEMTFPTEAAEFLVIISVIERYYELRELVLETDRKSNSHLNENYQCDSNYSPTKTKVPVINIQTSGHTE</sequence>
<evidence type="ECO:0000313" key="1">
    <source>
        <dbReference type="EMBL" id="CAG8576660.1"/>
    </source>
</evidence>
<proteinExistence type="predicted"/>
<accession>A0A9N9BUQ0</accession>
<organism evidence="1 2">
    <name type="scientific">Funneliformis mosseae</name>
    <name type="common">Endomycorrhizal fungus</name>
    <name type="synonym">Glomus mosseae</name>
    <dbReference type="NCBI Taxonomy" id="27381"/>
    <lineage>
        <taxon>Eukaryota</taxon>
        <taxon>Fungi</taxon>
        <taxon>Fungi incertae sedis</taxon>
        <taxon>Mucoromycota</taxon>
        <taxon>Glomeromycotina</taxon>
        <taxon>Glomeromycetes</taxon>
        <taxon>Glomerales</taxon>
        <taxon>Glomeraceae</taxon>
        <taxon>Funneliformis</taxon>
    </lineage>
</organism>
<reference evidence="1" key="1">
    <citation type="submission" date="2021-06" db="EMBL/GenBank/DDBJ databases">
        <authorList>
            <person name="Kallberg Y."/>
            <person name="Tangrot J."/>
            <person name="Rosling A."/>
        </authorList>
    </citation>
    <scope>NUCLEOTIDE SEQUENCE</scope>
    <source>
        <strain evidence="1">87-6 pot B 2015</strain>
    </source>
</reference>
<dbReference type="Proteomes" id="UP000789375">
    <property type="component" value="Unassembled WGS sequence"/>
</dbReference>
<dbReference type="AlphaFoldDB" id="A0A9N9BUQ0"/>
<gene>
    <name evidence="1" type="ORF">FMOSSE_LOCUS7735</name>
</gene>
<evidence type="ECO:0000313" key="2">
    <source>
        <dbReference type="Proteomes" id="UP000789375"/>
    </source>
</evidence>
<protein>
    <submittedName>
        <fullName evidence="1">4972_t:CDS:1</fullName>
    </submittedName>
</protein>
<keyword evidence="2" id="KW-1185">Reference proteome</keyword>
<comment type="caution">
    <text evidence="1">The sequence shown here is derived from an EMBL/GenBank/DDBJ whole genome shotgun (WGS) entry which is preliminary data.</text>
</comment>
<dbReference type="EMBL" id="CAJVPP010001864">
    <property type="protein sequence ID" value="CAG8576660.1"/>
    <property type="molecule type" value="Genomic_DNA"/>
</dbReference>